<evidence type="ECO:0000313" key="6">
    <source>
        <dbReference type="Proteomes" id="UP000316304"/>
    </source>
</evidence>
<dbReference type="InterPro" id="IPR000160">
    <property type="entry name" value="GGDEF_dom"/>
</dbReference>
<dbReference type="Proteomes" id="UP000316304">
    <property type="component" value="Unassembled WGS sequence"/>
</dbReference>
<dbReference type="GO" id="GO:1902201">
    <property type="term" value="P:negative regulation of bacterial-type flagellum-dependent cell motility"/>
    <property type="evidence" value="ECO:0007669"/>
    <property type="project" value="TreeGrafter"/>
</dbReference>
<dbReference type="PROSITE" id="PS50887">
    <property type="entry name" value="GGDEF"/>
    <property type="match status" value="1"/>
</dbReference>
<feature type="domain" description="GGDEF" evidence="4">
    <location>
        <begin position="170"/>
        <end position="302"/>
    </location>
</feature>
<keyword evidence="5" id="KW-0808">Transferase</keyword>
<accession>A0A5C6CPX1</accession>
<dbReference type="GO" id="GO:0052621">
    <property type="term" value="F:diguanylate cyclase activity"/>
    <property type="evidence" value="ECO:0007669"/>
    <property type="project" value="UniProtKB-EC"/>
</dbReference>
<dbReference type="SUPFAM" id="SSF55073">
    <property type="entry name" value="Nucleotide cyclase"/>
    <property type="match status" value="1"/>
</dbReference>
<sequence>MALMMFLDLAIALSCAGVGLVCGWIMHAIGWGVDPADLNDDRSMIDRSELDHVKGEYERLAAAADRLREYAITMAMDVDLHQSSVQAVSDALSSETSFSADELGEVVNRLIDANQTMQSKLQTAQSRISEQADQLESAERRAQTDALTRVSNRGAFDEHLARRHALGPGRAGTLMLLDVDHFKKFNDEHGHRAGDEVLKVVANMLHARLKSYGIVARFGGEEFAAIIDGYTVEESKQIVESARAAIGQHLVEFEGKQLAVTASIGLAEPLEAESIEQWIERADSAMYHSKNQGRNCGHWMDVNTPELITLGDEPSSIPDIDEALPTVAIPPANQTAAPKPQPRVPAARPNHGAFSSLPDRAALTGSFAELQERSKSIGLPTQVMQLHVSGAPAAGSMRTLLQIVRATMRSVDRIGAEDDSTLLVCMPGINDDTAQEKVKQIRSSAESLQFGEPSTHESSKLDISVIAVEPDETLDEAIARTPAPVSPAPVSPAPVSPAPVSPAPVSPAPVSPAPANRDNATSPESDLKQTTESAVPESAVPESAVPESAVPESAVPESAVPASNVPDQATSAAKTKSPAIAAAPNSAAPPPSGLPLKAEPSSPPQVVASGS</sequence>
<evidence type="ECO:0000256" key="3">
    <source>
        <dbReference type="SAM" id="MobiDB-lite"/>
    </source>
</evidence>
<evidence type="ECO:0000256" key="2">
    <source>
        <dbReference type="SAM" id="Coils"/>
    </source>
</evidence>
<dbReference type="GO" id="GO:0043709">
    <property type="term" value="P:cell adhesion involved in single-species biofilm formation"/>
    <property type="evidence" value="ECO:0007669"/>
    <property type="project" value="TreeGrafter"/>
</dbReference>
<dbReference type="EC" id="2.7.7.65" evidence="1"/>
<dbReference type="InterPro" id="IPR029787">
    <property type="entry name" value="Nucleotide_cyclase"/>
</dbReference>
<evidence type="ECO:0000256" key="1">
    <source>
        <dbReference type="ARBA" id="ARBA00012528"/>
    </source>
</evidence>
<dbReference type="PANTHER" id="PTHR45138">
    <property type="entry name" value="REGULATORY COMPONENTS OF SENSORY TRANSDUCTION SYSTEM"/>
    <property type="match status" value="1"/>
</dbReference>
<gene>
    <name evidence="5" type="primary">adrA</name>
    <name evidence="5" type="ORF">Pla52o_08490</name>
</gene>
<feature type="compositionally biased region" description="Polar residues" evidence="3">
    <location>
        <begin position="518"/>
        <end position="533"/>
    </location>
</feature>
<keyword evidence="6" id="KW-1185">Reference proteome</keyword>
<dbReference type="EMBL" id="SJPT01000001">
    <property type="protein sequence ID" value="TWU26993.1"/>
    <property type="molecule type" value="Genomic_DNA"/>
</dbReference>
<dbReference type="SMART" id="SM00267">
    <property type="entry name" value="GGDEF"/>
    <property type="match status" value="1"/>
</dbReference>
<feature type="compositionally biased region" description="Pro residues" evidence="3">
    <location>
        <begin position="484"/>
        <end position="512"/>
    </location>
</feature>
<comment type="caution">
    <text evidence="5">The sequence shown here is derived from an EMBL/GenBank/DDBJ whole genome shotgun (WGS) entry which is preliminary data.</text>
</comment>
<feature type="compositionally biased region" description="Low complexity" evidence="3">
    <location>
        <begin position="569"/>
        <end position="586"/>
    </location>
</feature>
<organism evidence="5 6">
    <name type="scientific">Novipirellula galeiformis</name>
    <dbReference type="NCBI Taxonomy" id="2528004"/>
    <lineage>
        <taxon>Bacteria</taxon>
        <taxon>Pseudomonadati</taxon>
        <taxon>Planctomycetota</taxon>
        <taxon>Planctomycetia</taxon>
        <taxon>Pirellulales</taxon>
        <taxon>Pirellulaceae</taxon>
        <taxon>Novipirellula</taxon>
    </lineage>
</organism>
<evidence type="ECO:0000313" key="5">
    <source>
        <dbReference type="EMBL" id="TWU26993.1"/>
    </source>
</evidence>
<dbReference type="FunFam" id="3.30.70.270:FF:000001">
    <property type="entry name" value="Diguanylate cyclase domain protein"/>
    <property type="match status" value="1"/>
</dbReference>
<dbReference type="CDD" id="cd01949">
    <property type="entry name" value="GGDEF"/>
    <property type="match status" value="1"/>
</dbReference>
<reference evidence="5 6" key="1">
    <citation type="submission" date="2019-02" db="EMBL/GenBank/DDBJ databases">
        <title>Deep-cultivation of Planctomycetes and their phenomic and genomic characterization uncovers novel biology.</title>
        <authorList>
            <person name="Wiegand S."/>
            <person name="Jogler M."/>
            <person name="Boedeker C."/>
            <person name="Pinto D."/>
            <person name="Vollmers J."/>
            <person name="Rivas-Marin E."/>
            <person name="Kohn T."/>
            <person name="Peeters S.H."/>
            <person name="Heuer A."/>
            <person name="Rast P."/>
            <person name="Oberbeckmann S."/>
            <person name="Bunk B."/>
            <person name="Jeske O."/>
            <person name="Meyerdierks A."/>
            <person name="Storesund J.E."/>
            <person name="Kallscheuer N."/>
            <person name="Luecker S."/>
            <person name="Lage O.M."/>
            <person name="Pohl T."/>
            <person name="Merkel B.J."/>
            <person name="Hornburger P."/>
            <person name="Mueller R.-W."/>
            <person name="Bruemmer F."/>
            <person name="Labrenz M."/>
            <person name="Spormann A.M."/>
            <person name="Op Den Camp H."/>
            <person name="Overmann J."/>
            <person name="Amann R."/>
            <person name="Jetten M.S.M."/>
            <person name="Mascher T."/>
            <person name="Medema M.H."/>
            <person name="Devos D.P."/>
            <person name="Kaster A.-K."/>
            <person name="Ovreas L."/>
            <person name="Rohde M."/>
            <person name="Galperin M.Y."/>
            <person name="Jogler C."/>
        </authorList>
    </citation>
    <scope>NUCLEOTIDE SEQUENCE [LARGE SCALE GENOMIC DNA]</scope>
    <source>
        <strain evidence="5 6">Pla52o</strain>
    </source>
</reference>
<keyword evidence="5" id="KW-0548">Nucleotidyltransferase</keyword>
<dbReference type="Pfam" id="PF00990">
    <property type="entry name" value="GGDEF"/>
    <property type="match status" value="1"/>
</dbReference>
<dbReference type="InterPro" id="IPR050469">
    <property type="entry name" value="Diguanylate_Cyclase"/>
</dbReference>
<name>A0A5C6CPX1_9BACT</name>
<feature type="region of interest" description="Disordered" evidence="3">
    <location>
        <begin position="482"/>
        <end position="611"/>
    </location>
</feature>
<keyword evidence="2" id="KW-0175">Coiled coil</keyword>
<dbReference type="OrthoDB" id="243535at2"/>
<evidence type="ECO:0000259" key="4">
    <source>
        <dbReference type="PROSITE" id="PS50887"/>
    </source>
</evidence>
<dbReference type="NCBIfam" id="TIGR00254">
    <property type="entry name" value="GGDEF"/>
    <property type="match status" value="1"/>
</dbReference>
<dbReference type="AlphaFoldDB" id="A0A5C6CPX1"/>
<dbReference type="GO" id="GO:0005886">
    <property type="term" value="C:plasma membrane"/>
    <property type="evidence" value="ECO:0007669"/>
    <property type="project" value="TreeGrafter"/>
</dbReference>
<dbReference type="Gene3D" id="3.30.70.270">
    <property type="match status" value="1"/>
</dbReference>
<dbReference type="InterPro" id="IPR043128">
    <property type="entry name" value="Rev_trsase/Diguanyl_cyclase"/>
</dbReference>
<protein>
    <recommendedName>
        <fullName evidence="1">diguanylate cyclase</fullName>
        <ecNumber evidence="1">2.7.7.65</ecNumber>
    </recommendedName>
</protein>
<proteinExistence type="predicted"/>
<feature type="coiled-coil region" evidence="2">
    <location>
        <begin position="107"/>
        <end position="141"/>
    </location>
</feature>
<dbReference type="PANTHER" id="PTHR45138:SF24">
    <property type="entry name" value="DIGUANYLATE CYCLASE DGCC-RELATED"/>
    <property type="match status" value="1"/>
</dbReference>